<gene>
    <name evidence="1" type="ORF">HNR42_003122</name>
</gene>
<keyword evidence="2" id="KW-1185">Reference proteome</keyword>
<name>A0A841I3P5_9DEIO</name>
<comment type="caution">
    <text evidence="1">The sequence shown here is derived from an EMBL/GenBank/DDBJ whole genome shotgun (WGS) entry which is preliminary data.</text>
</comment>
<dbReference type="EMBL" id="JACHHG010000014">
    <property type="protein sequence ID" value="MBB6099664.1"/>
    <property type="molecule type" value="Genomic_DNA"/>
</dbReference>
<protein>
    <recommendedName>
        <fullName evidence="3">Intein C-terminal splicing domain-containing protein</fullName>
    </recommendedName>
</protein>
<evidence type="ECO:0000313" key="1">
    <source>
        <dbReference type="EMBL" id="MBB6099664.1"/>
    </source>
</evidence>
<reference evidence="1 2" key="1">
    <citation type="submission" date="2020-08" db="EMBL/GenBank/DDBJ databases">
        <title>Genomic Encyclopedia of Type Strains, Phase IV (KMG-IV): sequencing the most valuable type-strain genomes for metagenomic binning, comparative biology and taxonomic classification.</title>
        <authorList>
            <person name="Goeker M."/>
        </authorList>
    </citation>
    <scope>NUCLEOTIDE SEQUENCE [LARGE SCALE GENOMIC DNA]</scope>
    <source>
        <strain evidence="1 2">DSM 21458</strain>
    </source>
</reference>
<organism evidence="1 2">
    <name type="scientific">Deinobacterium chartae</name>
    <dbReference type="NCBI Taxonomy" id="521158"/>
    <lineage>
        <taxon>Bacteria</taxon>
        <taxon>Thermotogati</taxon>
        <taxon>Deinococcota</taxon>
        <taxon>Deinococci</taxon>
        <taxon>Deinococcales</taxon>
        <taxon>Deinococcaceae</taxon>
        <taxon>Deinobacterium</taxon>
    </lineage>
</organism>
<evidence type="ECO:0000313" key="2">
    <source>
        <dbReference type="Proteomes" id="UP000569951"/>
    </source>
</evidence>
<evidence type="ECO:0008006" key="3">
    <source>
        <dbReference type="Google" id="ProtNLM"/>
    </source>
</evidence>
<sequence length="156" mass="16835">MKYVNTVSETRTMYNLDVVVADTFFVGTQGWLVHNTSGNLPCRIGFASGEAVDAVTGMNKGGGHAIRHLIKEGLIPNKGSLQSQVDNFSKNIAIPILENPNKTFDYKVGGTMTRAFMGEYMGKPVVIYVAKEGPYAGKVISSIVPDADQLATYATK</sequence>
<dbReference type="Proteomes" id="UP000569951">
    <property type="component" value="Unassembled WGS sequence"/>
</dbReference>
<dbReference type="AlphaFoldDB" id="A0A841I3P5"/>
<accession>A0A841I3P5</accession>
<proteinExistence type="predicted"/>